<evidence type="ECO:0000313" key="2">
    <source>
        <dbReference type="EMBL" id="QIE55339.1"/>
    </source>
</evidence>
<keyword evidence="3" id="KW-1185">Reference proteome</keyword>
<keyword evidence="1" id="KW-1133">Transmembrane helix</keyword>
<sequence length="186" mass="18765">MADAVARGLFGRIAAAWAAPGASWRAEWADGAGEPRLLAYAFGASAFLTVGAMAAEAIRPVLAVGEAREAWFAARLFAGLSFFPLALYASAALIRLAARAFGGVGGWRETRLALFWSGLVSGPLAALLLGFGAALGLGGAARVAAGLAWVSLLAPMLAAAHGFRAVRVVAAFAALAAAAFLLPLVG</sequence>
<feature type="transmembrane region" description="Helical" evidence="1">
    <location>
        <begin position="166"/>
        <end position="185"/>
    </location>
</feature>
<proteinExistence type="predicted"/>
<dbReference type="AlphaFoldDB" id="A0A7L5C0H2"/>
<gene>
    <name evidence="2" type="ORF">G5B40_07640</name>
</gene>
<evidence type="ECO:0008006" key="4">
    <source>
        <dbReference type="Google" id="ProtNLM"/>
    </source>
</evidence>
<keyword evidence="1" id="KW-0472">Membrane</keyword>
<evidence type="ECO:0000313" key="3">
    <source>
        <dbReference type="Proteomes" id="UP000503336"/>
    </source>
</evidence>
<evidence type="ECO:0000256" key="1">
    <source>
        <dbReference type="SAM" id="Phobius"/>
    </source>
</evidence>
<dbReference type="KEGG" id="hdh:G5B40_07640"/>
<keyword evidence="1" id="KW-0812">Transmembrane</keyword>
<protein>
    <recommendedName>
        <fullName evidence="4">Yip1 domain-containing protein</fullName>
    </recommendedName>
</protein>
<accession>A0A7L5C0H2</accession>
<name>A0A7L5C0H2_9RHOB</name>
<dbReference type="RefSeq" id="WP_165097107.1">
    <property type="nucleotide sequence ID" value="NZ_CP049056.1"/>
</dbReference>
<feature type="transmembrane region" description="Helical" evidence="1">
    <location>
        <begin position="37"/>
        <end position="58"/>
    </location>
</feature>
<organism evidence="2 3">
    <name type="scientific">Pikeienuella piscinae</name>
    <dbReference type="NCBI Taxonomy" id="2748098"/>
    <lineage>
        <taxon>Bacteria</taxon>
        <taxon>Pseudomonadati</taxon>
        <taxon>Pseudomonadota</taxon>
        <taxon>Alphaproteobacteria</taxon>
        <taxon>Rhodobacterales</taxon>
        <taxon>Paracoccaceae</taxon>
        <taxon>Pikeienuella</taxon>
    </lineage>
</organism>
<dbReference type="EMBL" id="CP049056">
    <property type="protein sequence ID" value="QIE55339.1"/>
    <property type="molecule type" value="Genomic_DNA"/>
</dbReference>
<dbReference type="Proteomes" id="UP000503336">
    <property type="component" value="Chromosome"/>
</dbReference>
<feature type="transmembrane region" description="Helical" evidence="1">
    <location>
        <begin position="70"/>
        <end position="94"/>
    </location>
</feature>
<feature type="transmembrane region" description="Helical" evidence="1">
    <location>
        <begin position="114"/>
        <end position="136"/>
    </location>
</feature>
<reference evidence="2 3" key="1">
    <citation type="submission" date="2020-02" db="EMBL/GenBank/DDBJ databases">
        <title>complete genome sequence of Rhodobacteraceae bacterium.</title>
        <authorList>
            <person name="Park J."/>
            <person name="Kim Y.-S."/>
            <person name="Kim K.-H."/>
        </authorList>
    </citation>
    <scope>NUCLEOTIDE SEQUENCE [LARGE SCALE GENOMIC DNA]</scope>
    <source>
        <strain evidence="2 3">RR4-56</strain>
    </source>
</reference>
<feature type="transmembrane region" description="Helical" evidence="1">
    <location>
        <begin position="143"/>
        <end position="160"/>
    </location>
</feature>